<dbReference type="Pfam" id="PF04227">
    <property type="entry name" value="Indigoidine_A"/>
    <property type="match status" value="1"/>
</dbReference>
<evidence type="ECO:0000313" key="8">
    <source>
        <dbReference type="Proteomes" id="UP000001935"/>
    </source>
</evidence>
<comment type="function">
    <text evidence="6">Catalyzes the reversible cleavage of pseudouridine 5'-phosphate (PsiMP) to ribose 5-phosphate and uracil. Functions biologically in the cleavage direction, as part of a pseudouridine degradation pathway.</text>
</comment>
<dbReference type="OrthoDB" id="9805870at2"/>
<keyword evidence="5 6" id="KW-0326">Glycosidase</keyword>
<reference evidence="7 8" key="1">
    <citation type="submission" date="2006-01" db="EMBL/GenBank/DDBJ databases">
        <title>Complete sequence of Anaeromyxobacter dehalogenans 2CP-C.</title>
        <authorList>
            <consortium name="US DOE Joint Genome Institute"/>
            <person name="Copeland A."/>
            <person name="Lucas S."/>
            <person name="Lapidus A."/>
            <person name="Barry K."/>
            <person name="Detter J.C."/>
            <person name="Glavina T."/>
            <person name="Hammon N."/>
            <person name="Israni S."/>
            <person name="Pitluck S."/>
            <person name="Brettin T."/>
            <person name="Bruce D."/>
            <person name="Han C."/>
            <person name="Tapia R."/>
            <person name="Gilna P."/>
            <person name="Kiss H."/>
            <person name="Schmutz J."/>
            <person name="Larimer F."/>
            <person name="Land M."/>
            <person name="Kyrpides N."/>
            <person name="Anderson I."/>
            <person name="Sanford R.A."/>
            <person name="Ritalahti K.M."/>
            <person name="Thomas H.S."/>
            <person name="Kirby J.R."/>
            <person name="Zhulin I.B."/>
            <person name="Loeffler F.E."/>
            <person name="Richardson P."/>
        </authorList>
    </citation>
    <scope>NUCLEOTIDE SEQUENCE [LARGE SCALE GENOMIC DNA]</scope>
    <source>
        <strain evidence="7 8">2CP-C</strain>
    </source>
</reference>
<dbReference type="STRING" id="290397.Adeh_1601"/>
<dbReference type="GO" id="GO:0046113">
    <property type="term" value="P:nucleobase catabolic process"/>
    <property type="evidence" value="ECO:0007669"/>
    <property type="project" value="UniProtKB-UniRule"/>
</dbReference>
<comment type="similarity">
    <text evidence="6">Belongs to the pseudouridine-5'-phosphate glycosidase family.</text>
</comment>
<dbReference type="eggNOG" id="COG2313">
    <property type="taxonomic scope" value="Bacteria"/>
</dbReference>
<keyword evidence="1 6" id="KW-0479">Metal-binding</keyword>
<dbReference type="HAMAP" id="MF_01876">
    <property type="entry name" value="PsiMP_glycosidase"/>
    <property type="match status" value="1"/>
</dbReference>
<feature type="binding site" evidence="6">
    <location>
        <position position="144"/>
    </location>
    <ligand>
        <name>Mn(2+)</name>
        <dbReference type="ChEBI" id="CHEBI:29035"/>
    </ligand>
</feature>
<evidence type="ECO:0000313" key="7">
    <source>
        <dbReference type="EMBL" id="ABC81374.1"/>
    </source>
</evidence>
<dbReference type="RefSeq" id="WP_011420657.1">
    <property type="nucleotide sequence ID" value="NC_007760.1"/>
</dbReference>
<evidence type="ECO:0000256" key="1">
    <source>
        <dbReference type="ARBA" id="ARBA00022723"/>
    </source>
</evidence>
<dbReference type="KEGG" id="ade:Adeh_1601"/>
<dbReference type="Proteomes" id="UP000001935">
    <property type="component" value="Chromosome"/>
</dbReference>
<protein>
    <recommendedName>
        <fullName evidence="6">Pseudouridine-5'-phosphate glycosidase</fullName>
        <shortName evidence="6">PsiMP glycosidase</shortName>
        <ecNumber evidence="6">4.2.1.70</ecNumber>
    </recommendedName>
</protein>
<gene>
    <name evidence="6" type="primary">psuG</name>
    <name evidence="7" type="ordered locus">Adeh_1601</name>
</gene>
<feature type="binding site" evidence="6">
    <location>
        <position position="87"/>
    </location>
    <ligand>
        <name>substrate</name>
    </ligand>
</feature>
<feature type="binding site" evidence="6">
    <location>
        <position position="107"/>
    </location>
    <ligand>
        <name>substrate</name>
    </ligand>
</feature>
<evidence type="ECO:0000256" key="3">
    <source>
        <dbReference type="ARBA" id="ARBA00023211"/>
    </source>
</evidence>
<dbReference type="EMBL" id="CP000251">
    <property type="protein sequence ID" value="ABC81374.1"/>
    <property type="molecule type" value="Genomic_DNA"/>
</dbReference>
<evidence type="ECO:0000256" key="6">
    <source>
        <dbReference type="HAMAP-Rule" id="MF_01876"/>
    </source>
</evidence>
<dbReference type="Gene3D" id="3.40.1790.10">
    <property type="entry name" value="Indigoidine synthase domain"/>
    <property type="match status" value="1"/>
</dbReference>
<evidence type="ECO:0000256" key="2">
    <source>
        <dbReference type="ARBA" id="ARBA00022801"/>
    </source>
</evidence>
<dbReference type="SUPFAM" id="SSF110581">
    <property type="entry name" value="Indigoidine synthase A-like"/>
    <property type="match status" value="1"/>
</dbReference>
<sequence>MNPPLKLAEEVRAALAAGGPVVALETSVVAQGLPPPHNLEAARRCADAVRAPGAVPAAVAVIAGEVVVGADAAALERLADPARRPAKASPRDLAALCAAGRDAGTTVAATAAVAALAGIRVFATGGIGGVHRLAPGEPATGAADVSADLAELARAPVCVVSAGPKAILDLAATAEALETLGVPVLGWRTSELPAFYSDGSGIALEHRVEDAAAAARVLRLHWDVLRRREGVLLVVPPPEAVAREVVEAAIAAALQDARARAIRGKAVTPFLLEAVSRATRGRARAANLALLERNAAVAGEVAVALAAAAR</sequence>
<name>Q2II95_ANADE</name>
<dbReference type="InterPro" id="IPR007342">
    <property type="entry name" value="PsuG"/>
</dbReference>
<keyword evidence="4 6" id="KW-0456">Lyase</keyword>
<accession>Q2II95</accession>
<dbReference type="HOGENOM" id="CLU_012201_0_1_7"/>
<feature type="active site" description="Proton donor" evidence="6">
    <location>
        <position position="25"/>
    </location>
</feature>
<evidence type="ECO:0000256" key="4">
    <source>
        <dbReference type="ARBA" id="ARBA00023239"/>
    </source>
</evidence>
<dbReference type="InterPro" id="IPR022830">
    <property type="entry name" value="Indigdn_synthA-like"/>
</dbReference>
<feature type="binding site" evidence="6">
    <location>
        <begin position="146"/>
        <end position="148"/>
    </location>
    <ligand>
        <name>substrate</name>
    </ligand>
</feature>
<dbReference type="EC" id="4.2.1.70" evidence="6"/>
<proteinExistence type="inferred from homology"/>
<dbReference type="PANTHER" id="PTHR42909:SF1">
    <property type="entry name" value="CARBOHYDRATE KINASE PFKB DOMAIN-CONTAINING PROTEIN"/>
    <property type="match status" value="1"/>
</dbReference>
<dbReference type="GO" id="GO:0005737">
    <property type="term" value="C:cytoplasm"/>
    <property type="evidence" value="ECO:0007669"/>
    <property type="project" value="TreeGrafter"/>
</dbReference>
<comment type="cofactor">
    <cofactor evidence="6">
        <name>Mn(2+)</name>
        <dbReference type="ChEBI" id="CHEBI:29035"/>
    </cofactor>
    <text evidence="6">Binds 1 Mn(2+) ion per subunit.</text>
</comment>
<dbReference type="AlphaFoldDB" id="Q2II95"/>
<comment type="catalytic activity">
    <reaction evidence="6">
        <text>D-ribose 5-phosphate + uracil = psi-UMP + H2O</text>
        <dbReference type="Rhea" id="RHEA:18337"/>
        <dbReference type="ChEBI" id="CHEBI:15377"/>
        <dbReference type="ChEBI" id="CHEBI:17568"/>
        <dbReference type="ChEBI" id="CHEBI:58380"/>
        <dbReference type="ChEBI" id="CHEBI:78346"/>
        <dbReference type="EC" id="4.2.1.70"/>
    </reaction>
</comment>
<feature type="active site" description="Nucleophile" evidence="6">
    <location>
        <position position="165"/>
    </location>
</feature>
<keyword evidence="3 6" id="KW-0464">Manganese</keyword>
<dbReference type="PANTHER" id="PTHR42909">
    <property type="entry name" value="ZGC:136858"/>
    <property type="match status" value="1"/>
</dbReference>
<dbReference type="GO" id="GO:0004730">
    <property type="term" value="F:pseudouridylate synthase activity"/>
    <property type="evidence" value="ECO:0007669"/>
    <property type="project" value="UniProtKB-UniRule"/>
</dbReference>
<evidence type="ECO:0000256" key="5">
    <source>
        <dbReference type="ARBA" id="ARBA00023295"/>
    </source>
</evidence>
<comment type="subunit">
    <text evidence="6">Homotrimer.</text>
</comment>
<keyword evidence="2 6" id="KW-0378">Hydrolase</keyword>
<dbReference type="GO" id="GO:0046872">
    <property type="term" value="F:metal ion binding"/>
    <property type="evidence" value="ECO:0007669"/>
    <property type="project" value="UniProtKB-KW"/>
</dbReference>
<dbReference type="GO" id="GO:0016798">
    <property type="term" value="F:hydrolase activity, acting on glycosyl bonds"/>
    <property type="evidence" value="ECO:0007669"/>
    <property type="project" value="UniProtKB-KW"/>
</dbReference>
<organism evidence="7 8">
    <name type="scientific">Anaeromyxobacter dehalogenans (strain 2CP-C)</name>
    <dbReference type="NCBI Taxonomy" id="290397"/>
    <lineage>
        <taxon>Bacteria</taxon>
        <taxon>Pseudomonadati</taxon>
        <taxon>Myxococcota</taxon>
        <taxon>Myxococcia</taxon>
        <taxon>Myxococcales</taxon>
        <taxon>Cystobacterineae</taxon>
        <taxon>Anaeromyxobacteraceae</taxon>
        <taxon>Anaeromyxobacter</taxon>
    </lineage>
</organism>